<evidence type="ECO:0000256" key="7">
    <source>
        <dbReference type="ARBA" id="ARBA00023239"/>
    </source>
</evidence>
<dbReference type="InterPro" id="IPR029017">
    <property type="entry name" value="Enolase-like_N"/>
</dbReference>
<dbReference type="PROSITE" id="PS00164">
    <property type="entry name" value="ENOLASE"/>
    <property type="match status" value="1"/>
</dbReference>
<gene>
    <name evidence="15" type="ORF">BDV24DRAFT_174829</name>
</gene>
<evidence type="ECO:0000256" key="5">
    <source>
        <dbReference type="ARBA" id="ARBA00022842"/>
    </source>
</evidence>
<feature type="binding site" evidence="11">
    <location>
        <position position="390"/>
    </location>
    <ligand>
        <name>substrate</name>
    </ligand>
</feature>
<dbReference type="GO" id="GO:0004634">
    <property type="term" value="F:phosphopyruvate hydratase activity"/>
    <property type="evidence" value="ECO:0007669"/>
    <property type="project" value="UniProtKB-EC"/>
</dbReference>
<dbReference type="InterPro" id="IPR020811">
    <property type="entry name" value="Enolase_N"/>
</dbReference>
<dbReference type="OrthoDB" id="1739814at2759"/>
<comment type="pathway">
    <text evidence="1">Carbohydrate degradation; glycolysis; pyruvate from D-glyceraldehyde 3-phosphate: step 4/5.</text>
</comment>
<feature type="binding site" evidence="11">
    <location>
        <position position="289"/>
    </location>
    <ligand>
        <name>substrate</name>
    </ligand>
</feature>
<evidence type="ECO:0000256" key="10">
    <source>
        <dbReference type="PIRSR" id="PIRSR001400-1"/>
    </source>
</evidence>
<feature type="binding site" evidence="11">
    <location>
        <begin position="366"/>
        <end position="369"/>
    </location>
    <ligand>
        <name>substrate</name>
    </ligand>
</feature>
<feature type="binding site" evidence="11">
    <location>
        <position position="156"/>
    </location>
    <ligand>
        <name>substrate</name>
    </ligand>
</feature>
<dbReference type="GO" id="GO:0000015">
    <property type="term" value="C:phosphopyruvate hydratase complex"/>
    <property type="evidence" value="ECO:0007669"/>
    <property type="project" value="InterPro"/>
</dbReference>
<dbReference type="HAMAP" id="MF_00318">
    <property type="entry name" value="Enolase"/>
    <property type="match status" value="1"/>
</dbReference>
<keyword evidence="12" id="KW-0479">Metal-binding</keyword>
<feature type="binding site" evidence="12">
    <location>
        <position position="289"/>
    </location>
    <ligand>
        <name>Mg(2+)</name>
        <dbReference type="ChEBI" id="CHEBI:18420"/>
    </ligand>
</feature>
<dbReference type="SUPFAM" id="SSF51604">
    <property type="entry name" value="Enolase C-terminal domain-like"/>
    <property type="match status" value="1"/>
</dbReference>
<evidence type="ECO:0000256" key="4">
    <source>
        <dbReference type="ARBA" id="ARBA00017068"/>
    </source>
</evidence>
<dbReference type="SFLD" id="SFLDG00178">
    <property type="entry name" value="enolase"/>
    <property type="match status" value="1"/>
</dbReference>
<feature type="binding site" evidence="11">
    <location>
        <position position="165"/>
    </location>
    <ligand>
        <name>substrate</name>
    </ligand>
</feature>
<dbReference type="SFLD" id="SFLDF00002">
    <property type="entry name" value="enolase"/>
    <property type="match status" value="1"/>
</dbReference>
<dbReference type="PRINTS" id="PR00148">
    <property type="entry name" value="ENOLASE"/>
</dbReference>
<dbReference type="SUPFAM" id="SSF54826">
    <property type="entry name" value="Enolase N-terminal domain-like"/>
    <property type="match status" value="1"/>
</dbReference>
<dbReference type="InterPro" id="IPR000941">
    <property type="entry name" value="Enolase"/>
</dbReference>
<comment type="catalytic activity">
    <reaction evidence="9">
        <text>(2R)-2-phosphoglycerate = phosphoenolpyruvate + H2O</text>
        <dbReference type="Rhea" id="RHEA:10164"/>
        <dbReference type="ChEBI" id="CHEBI:15377"/>
        <dbReference type="ChEBI" id="CHEBI:58289"/>
        <dbReference type="ChEBI" id="CHEBI:58702"/>
        <dbReference type="EC" id="4.2.1.11"/>
    </reaction>
</comment>
<dbReference type="Pfam" id="PF03952">
    <property type="entry name" value="Enolase_N"/>
    <property type="match status" value="1"/>
</dbReference>
<dbReference type="Proteomes" id="UP000325558">
    <property type="component" value="Unassembled WGS sequence"/>
</dbReference>
<dbReference type="Gene3D" id="3.20.20.120">
    <property type="entry name" value="Enolase-like C-terminal domain"/>
    <property type="match status" value="1"/>
</dbReference>
<proteinExistence type="inferred from homology"/>
<feature type="binding site" evidence="12">
    <location>
        <position position="243"/>
    </location>
    <ligand>
        <name>Mg(2+)</name>
        <dbReference type="ChEBI" id="CHEBI:18420"/>
    </ligand>
</feature>
<keyword evidence="7" id="KW-0456">Lyase</keyword>
<dbReference type="UniPathway" id="UPA00109">
    <property type="reaction ID" value="UER00187"/>
</dbReference>
<dbReference type="InterPro" id="IPR020809">
    <property type="entry name" value="Enolase_CS"/>
</dbReference>
<dbReference type="AlphaFoldDB" id="A0A5N6YBZ9"/>
<keyword evidence="5 12" id="KW-0460">Magnesium</keyword>
<evidence type="ECO:0000256" key="9">
    <source>
        <dbReference type="ARBA" id="ARBA00048333"/>
    </source>
</evidence>
<accession>A0A5N6YBZ9</accession>
<dbReference type="PANTHER" id="PTHR11902:SF6">
    <property type="entry name" value="ENOLASE"/>
    <property type="match status" value="1"/>
</dbReference>
<dbReference type="Pfam" id="PF00113">
    <property type="entry name" value="Enolase_C"/>
    <property type="match status" value="1"/>
</dbReference>
<dbReference type="SMART" id="SM01193">
    <property type="entry name" value="Enolase_N"/>
    <property type="match status" value="1"/>
</dbReference>
<evidence type="ECO:0000259" key="13">
    <source>
        <dbReference type="SMART" id="SM01192"/>
    </source>
</evidence>
<evidence type="ECO:0000256" key="11">
    <source>
        <dbReference type="PIRSR" id="PIRSR001400-2"/>
    </source>
</evidence>
<organism evidence="15">
    <name type="scientific">Aspergillus arachidicola</name>
    <dbReference type="NCBI Taxonomy" id="656916"/>
    <lineage>
        <taxon>Eukaryota</taxon>
        <taxon>Fungi</taxon>
        <taxon>Dikarya</taxon>
        <taxon>Ascomycota</taxon>
        <taxon>Pezizomycotina</taxon>
        <taxon>Eurotiomycetes</taxon>
        <taxon>Eurotiomycetidae</taxon>
        <taxon>Eurotiales</taxon>
        <taxon>Aspergillaceae</taxon>
        <taxon>Aspergillus</taxon>
        <taxon>Aspergillus subgen. Circumdati</taxon>
    </lineage>
</organism>
<dbReference type="Gene3D" id="3.30.390.10">
    <property type="entry name" value="Enolase-like, N-terminal domain"/>
    <property type="match status" value="1"/>
</dbReference>
<feature type="domain" description="Enolase C-terminal TIM barrel" evidence="13">
    <location>
        <begin position="144"/>
        <end position="430"/>
    </location>
</feature>
<feature type="binding site" evidence="11">
    <location>
        <position position="314"/>
    </location>
    <ligand>
        <name>substrate</name>
    </ligand>
</feature>
<protein>
    <recommendedName>
        <fullName evidence="4">Enolase</fullName>
        <ecNumber evidence="3">4.2.1.11</ecNumber>
    </recommendedName>
    <alternativeName>
        <fullName evidence="8">2-phosphoglycerate dehydratase</fullName>
    </alternativeName>
</protein>
<feature type="binding site" evidence="12">
    <location>
        <position position="314"/>
    </location>
    <ligand>
        <name>Mg(2+)</name>
        <dbReference type="ChEBI" id="CHEBI:18420"/>
    </ligand>
</feature>
<dbReference type="CDD" id="cd03313">
    <property type="entry name" value="enolase"/>
    <property type="match status" value="1"/>
</dbReference>
<evidence type="ECO:0000313" key="15">
    <source>
        <dbReference type="EMBL" id="KAE8341150.1"/>
    </source>
</evidence>
<dbReference type="PANTHER" id="PTHR11902">
    <property type="entry name" value="ENOLASE"/>
    <property type="match status" value="1"/>
</dbReference>
<evidence type="ECO:0000256" key="12">
    <source>
        <dbReference type="PIRSR" id="PIRSR001400-3"/>
    </source>
</evidence>
<dbReference type="InterPro" id="IPR020810">
    <property type="entry name" value="Enolase_C"/>
</dbReference>
<dbReference type="EC" id="4.2.1.11" evidence="3"/>
<sequence>MIRSIKRGQRLDSRGKPRVQVDLTTDRGTFRALVPSGASTGTNEAVEVRDKDPNIYSGKGVSLVVQNIECILTPALVVSGLNVETDLKKIDALMRKTDGTDDKSRLGANAILGVSMACARAGAASLGIPLYEYLRREASGNQKKHVMPVPGEGTMHSGNTMPFQEFMIAPVGASSMEEAVRIGAEVYQQLKKVLIDRFGPSVIAIGDEGGFAPPISHPHEALDLLVQVVEDCKYDGSVNFAIDPASSEFYQDGNYNLGFKGSGSNTRTTQQLKELYLSLLHRYPIILLEDPFAEEDCSSWADFNKECPVDLVGDGLLVTNPKYIHQATRSKTCNALLLKINQIGTITEAIEEANLAYSFGWSVFVSHRSGDTTDDFIADMVVALETGHIKSGAPCRGERVAKYNRLTDIKAKLIDGGEDHIYAGENFRVAHTLE</sequence>
<dbReference type="GO" id="GO:0000287">
    <property type="term" value="F:magnesium ion binding"/>
    <property type="evidence" value="ECO:0007669"/>
    <property type="project" value="InterPro"/>
</dbReference>
<feature type="active site" description="Proton acceptor" evidence="10">
    <location>
        <position position="339"/>
    </location>
</feature>
<comment type="similarity">
    <text evidence="2">Belongs to the enolase family.</text>
</comment>
<evidence type="ECO:0000256" key="3">
    <source>
        <dbReference type="ARBA" id="ARBA00012058"/>
    </source>
</evidence>
<comment type="cofactor">
    <cofactor evidence="12">
        <name>Mg(2+)</name>
        <dbReference type="ChEBI" id="CHEBI:18420"/>
    </cofactor>
    <text evidence="12">Mg(2+) is required for catalysis and for stabilizing the dimer.</text>
</comment>
<evidence type="ECO:0000256" key="2">
    <source>
        <dbReference type="ARBA" id="ARBA00009604"/>
    </source>
</evidence>
<dbReference type="EMBL" id="ML737142">
    <property type="protein sequence ID" value="KAE8341150.1"/>
    <property type="molecule type" value="Genomic_DNA"/>
</dbReference>
<name>A0A5N6YBZ9_9EURO</name>
<dbReference type="SFLD" id="SFLDS00001">
    <property type="entry name" value="Enolase"/>
    <property type="match status" value="1"/>
</dbReference>
<feature type="active site" description="Proton donor" evidence="10">
    <location>
        <position position="208"/>
    </location>
</feature>
<dbReference type="InterPro" id="IPR036849">
    <property type="entry name" value="Enolase-like_C_sf"/>
</dbReference>
<evidence type="ECO:0000256" key="1">
    <source>
        <dbReference type="ARBA" id="ARBA00005031"/>
    </source>
</evidence>
<evidence type="ECO:0000259" key="14">
    <source>
        <dbReference type="SMART" id="SM01193"/>
    </source>
</evidence>
<evidence type="ECO:0000256" key="8">
    <source>
        <dbReference type="ARBA" id="ARBA00032132"/>
    </source>
</evidence>
<dbReference type="SMART" id="SM01192">
    <property type="entry name" value="Enolase_C"/>
    <property type="match status" value="1"/>
</dbReference>
<reference evidence="15" key="1">
    <citation type="submission" date="2019-04" db="EMBL/GenBank/DDBJ databases">
        <title>Friends and foes A comparative genomics study of 23 Aspergillus species from section Flavi.</title>
        <authorList>
            <consortium name="DOE Joint Genome Institute"/>
            <person name="Kjaerbolling I."/>
            <person name="Vesth T."/>
            <person name="Frisvad J.C."/>
            <person name="Nybo J.L."/>
            <person name="Theobald S."/>
            <person name="Kildgaard S."/>
            <person name="Isbrandt T."/>
            <person name="Kuo A."/>
            <person name="Sato A."/>
            <person name="Lyhne E.K."/>
            <person name="Kogle M.E."/>
            <person name="Wiebenga A."/>
            <person name="Kun R.S."/>
            <person name="Lubbers R.J."/>
            <person name="Makela M.R."/>
            <person name="Barry K."/>
            <person name="Chovatia M."/>
            <person name="Clum A."/>
            <person name="Daum C."/>
            <person name="Haridas S."/>
            <person name="He G."/>
            <person name="LaButti K."/>
            <person name="Lipzen A."/>
            <person name="Mondo S."/>
            <person name="Riley R."/>
            <person name="Salamov A."/>
            <person name="Simmons B.A."/>
            <person name="Magnuson J.K."/>
            <person name="Henrissat B."/>
            <person name="Mortensen U.H."/>
            <person name="Larsen T.O."/>
            <person name="Devries R.P."/>
            <person name="Grigoriev I.V."/>
            <person name="Machida M."/>
            <person name="Baker S.E."/>
            <person name="Andersen M.R."/>
        </authorList>
    </citation>
    <scope>NUCLEOTIDE SEQUENCE</scope>
    <source>
        <strain evidence="15">CBS 117612</strain>
    </source>
</reference>
<dbReference type="PIRSF" id="PIRSF001400">
    <property type="entry name" value="Enolase"/>
    <property type="match status" value="1"/>
</dbReference>
<feature type="domain" description="Enolase N-terminal" evidence="14">
    <location>
        <begin position="2"/>
        <end position="134"/>
    </location>
</feature>
<evidence type="ECO:0000256" key="6">
    <source>
        <dbReference type="ARBA" id="ARBA00023152"/>
    </source>
</evidence>
<dbReference type="GO" id="GO:0006096">
    <property type="term" value="P:glycolytic process"/>
    <property type="evidence" value="ECO:0007669"/>
    <property type="project" value="UniProtKB-UniPathway"/>
</dbReference>
<keyword evidence="6" id="KW-0324">Glycolysis</keyword>